<organism evidence="10 11">
    <name type="scientific">Pelomicrobium methylotrophicum</name>
    <dbReference type="NCBI Taxonomy" id="2602750"/>
    <lineage>
        <taxon>Bacteria</taxon>
        <taxon>Pseudomonadati</taxon>
        <taxon>Pseudomonadota</taxon>
        <taxon>Hydrogenophilia</taxon>
        <taxon>Hydrogenophilia incertae sedis</taxon>
        <taxon>Pelomicrobium</taxon>
    </lineage>
</organism>
<keyword evidence="1 6" id="KW-0597">Phosphoprotein</keyword>
<dbReference type="SMART" id="SM00448">
    <property type="entry name" value="REC"/>
    <property type="match status" value="1"/>
</dbReference>
<dbReference type="OrthoDB" id="9802426at2"/>
<feature type="domain" description="Response regulatory" evidence="8">
    <location>
        <begin position="2"/>
        <end position="116"/>
    </location>
</feature>
<feature type="DNA-binding region" description="OmpR/PhoB-type" evidence="7">
    <location>
        <begin position="124"/>
        <end position="220"/>
    </location>
</feature>
<dbReference type="InParanoid" id="A0A5C7EFT7"/>
<dbReference type="SUPFAM" id="SSF52172">
    <property type="entry name" value="CheY-like"/>
    <property type="match status" value="1"/>
</dbReference>
<evidence type="ECO:0000256" key="3">
    <source>
        <dbReference type="ARBA" id="ARBA00023015"/>
    </source>
</evidence>
<dbReference type="Gene3D" id="1.10.10.10">
    <property type="entry name" value="Winged helix-like DNA-binding domain superfamily/Winged helix DNA-binding domain"/>
    <property type="match status" value="1"/>
</dbReference>
<keyword evidence="2" id="KW-0902">Two-component regulatory system</keyword>
<dbReference type="RefSeq" id="WP_147800766.1">
    <property type="nucleotide sequence ID" value="NZ_VPFL01000022.1"/>
</dbReference>
<evidence type="ECO:0000313" key="11">
    <source>
        <dbReference type="Proteomes" id="UP000321201"/>
    </source>
</evidence>
<dbReference type="AlphaFoldDB" id="A0A5C7EFT7"/>
<dbReference type="Pfam" id="PF00072">
    <property type="entry name" value="Response_reg"/>
    <property type="match status" value="1"/>
</dbReference>
<comment type="caution">
    <text evidence="10">The sequence shown here is derived from an EMBL/GenBank/DDBJ whole genome shotgun (WGS) entry which is preliminary data.</text>
</comment>
<dbReference type="GO" id="GO:0000156">
    <property type="term" value="F:phosphorelay response regulator activity"/>
    <property type="evidence" value="ECO:0007669"/>
    <property type="project" value="TreeGrafter"/>
</dbReference>
<evidence type="ECO:0000256" key="7">
    <source>
        <dbReference type="PROSITE-ProRule" id="PRU01091"/>
    </source>
</evidence>
<dbReference type="CDD" id="cd17624">
    <property type="entry name" value="REC_OmpR_PmrA-like"/>
    <property type="match status" value="1"/>
</dbReference>
<keyword evidence="5" id="KW-0804">Transcription</keyword>
<evidence type="ECO:0000256" key="4">
    <source>
        <dbReference type="ARBA" id="ARBA00023125"/>
    </source>
</evidence>
<accession>A0A5C7EFT7</accession>
<dbReference type="InterPro" id="IPR039420">
    <property type="entry name" value="WalR-like"/>
</dbReference>
<dbReference type="Pfam" id="PF00486">
    <property type="entry name" value="Trans_reg_C"/>
    <property type="match status" value="1"/>
</dbReference>
<dbReference type="PANTHER" id="PTHR48111">
    <property type="entry name" value="REGULATOR OF RPOS"/>
    <property type="match status" value="1"/>
</dbReference>
<dbReference type="InterPro" id="IPR001789">
    <property type="entry name" value="Sig_transdc_resp-reg_receiver"/>
</dbReference>
<dbReference type="CDD" id="cd00383">
    <property type="entry name" value="trans_reg_C"/>
    <property type="match status" value="1"/>
</dbReference>
<dbReference type="InterPro" id="IPR011006">
    <property type="entry name" value="CheY-like_superfamily"/>
</dbReference>
<dbReference type="PANTHER" id="PTHR48111:SF67">
    <property type="entry name" value="TRANSCRIPTIONAL REGULATORY PROTEIN TCTD"/>
    <property type="match status" value="1"/>
</dbReference>
<dbReference type="Gene3D" id="3.40.50.2300">
    <property type="match status" value="1"/>
</dbReference>
<evidence type="ECO:0000256" key="1">
    <source>
        <dbReference type="ARBA" id="ARBA00022553"/>
    </source>
</evidence>
<proteinExistence type="predicted"/>
<keyword evidence="3" id="KW-0805">Transcription regulation</keyword>
<dbReference type="GO" id="GO:0006355">
    <property type="term" value="P:regulation of DNA-templated transcription"/>
    <property type="evidence" value="ECO:0007669"/>
    <property type="project" value="InterPro"/>
</dbReference>
<dbReference type="PROSITE" id="PS50110">
    <property type="entry name" value="RESPONSE_REGULATORY"/>
    <property type="match status" value="1"/>
</dbReference>
<dbReference type="GO" id="GO:0032993">
    <property type="term" value="C:protein-DNA complex"/>
    <property type="evidence" value="ECO:0007669"/>
    <property type="project" value="TreeGrafter"/>
</dbReference>
<dbReference type="SMART" id="SM00862">
    <property type="entry name" value="Trans_reg_C"/>
    <property type="match status" value="1"/>
</dbReference>
<dbReference type="Proteomes" id="UP000321201">
    <property type="component" value="Unassembled WGS sequence"/>
</dbReference>
<keyword evidence="11" id="KW-1185">Reference proteome</keyword>
<dbReference type="FunFam" id="3.40.50.2300:FF:000002">
    <property type="entry name" value="DNA-binding response regulator PhoP"/>
    <property type="match status" value="1"/>
</dbReference>
<evidence type="ECO:0000256" key="6">
    <source>
        <dbReference type="PROSITE-ProRule" id="PRU00169"/>
    </source>
</evidence>
<feature type="modified residue" description="4-aspartylphosphate" evidence="6">
    <location>
        <position position="51"/>
    </location>
</feature>
<reference evidence="10 11" key="1">
    <citation type="submission" date="2019-08" db="EMBL/GenBank/DDBJ databases">
        <title>Pelomicrobium methylotrophicum gen. nov., sp. nov. a moderately thermophilic, facultatively anaerobic, lithoautotrophic and methylotrophic bacterium isolated from a terrestrial mud volcano.</title>
        <authorList>
            <person name="Slobodkina G.B."/>
            <person name="Merkel A.Y."/>
            <person name="Slobodkin A.I."/>
        </authorList>
    </citation>
    <scope>NUCLEOTIDE SEQUENCE [LARGE SCALE GENOMIC DNA]</scope>
    <source>
        <strain evidence="10 11">SM250</strain>
    </source>
</reference>
<evidence type="ECO:0000256" key="2">
    <source>
        <dbReference type="ARBA" id="ARBA00023012"/>
    </source>
</evidence>
<dbReference type="GO" id="GO:0005829">
    <property type="term" value="C:cytosol"/>
    <property type="evidence" value="ECO:0007669"/>
    <property type="project" value="TreeGrafter"/>
</dbReference>
<name>A0A5C7EFT7_9PROT</name>
<dbReference type="EMBL" id="VPFL01000022">
    <property type="protein sequence ID" value="TXF10777.1"/>
    <property type="molecule type" value="Genomic_DNA"/>
</dbReference>
<dbReference type="InterPro" id="IPR036388">
    <property type="entry name" value="WH-like_DNA-bd_sf"/>
</dbReference>
<keyword evidence="4 7" id="KW-0238">DNA-binding</keyword>
<gene>
    <name evidence="10" type="ORF">FR698_13710</name>
</gene>
<evidence type="ECO:0000256" key="5">
    <source>
        <dbReference type="ARBA" id="ARBA00023163"/>
    </source>
</evidence>
<evidence type="ECO:0000259" key="9">
    <source>
        <dbReference type="PROSITE" id="PS51755"/>
    </source>
</evidence>
<dbReference type="GO" id="GO:0000976">
    <property type="term" value="F:transcription cis-regulatory region binding"/>
    <property type="evidence" value="ECO:0007669"/>
    <property type="project" value="TreeGrafter"/>
</dbReference>
<dbReference type="PROSITE" id="PS51755">
    <property type="entry name" value="OMPR_PHOB"/>
    <property type="match status" value="1"/>
</dbReference>
<dbReference type="Gene3D" id="6.10.250.690">
    <property type="match status" value="1"/>
</dbReference>
<evidence type="ECO:0000259" key="8">
    <source>
        <dbReference type="PROSITE" id="PS50110"/>
    </source>
</evidence>
<protein>
    <submittedName>
        <fullName evidence="10">Response regulator</fullName>
    </submittedName>
</protein>
<evidence type="ECO:0000313" key="10">
    <source>
        <dbReference type="EMBL" id="TXF10777.1"/>
    </source>
</evidence>
<sequence length="226" mass="25350">MRILLIEDDKLLAVGLQEGLEQYGYRVDHLAAAEPAEAILRRNGYEAAIVDIGLPKIDGLELVRRWRRQGLATPVLILTARDSLEDRVTGLDLGADDYLIKPCQLPELAARLRALIRRSRFAASSELIIGALRLDLSTRTVTFNGQPLDLTSREYEILEQLALASPRVVGKQKLTESLGRYDRELTLNAVEVYVSRLRNKLSARGVEIRTLRGVGYRLDAMTEDEL</sequence>
<feature type="domain" description="OmpR/PhoB-type" evidence="9">
    <location>
        <begin position="124"/>
        <end position="220"/>
    </location>
</feature>
<dbReference type="InterPro" id="IPR001867">
    <property type="entry name" value="OmpR/PhoB-type_DNA-bd"/>
</dbReference>